<sequence length="104" mass="10627">MTDDRHHLLALTGDCSIKSAQAIAAQLREALPGRKRIAVATADITAADLTTVQLLLAARASAEASGGGLAMAAPIGAPLRDFIQAAGLSGTDFWTSTIPVEETA</sequence>
<reference evidence="3" key="1">
    <citation type="journal article" date="2019" name="Int. J. Syst. Evol. Microbiol.">
        <title>The Global Catalogue of Microorganisms (GCM) 10K type strain sequencing project: providing services to taxonomists for standard genome sequencing and annotation.</title>
        <authorList>
            <consortium name="The Broad Institute Genomics Platform"/>
            <consortium name="The Broad Institute Genome Sequencing Center for Infectious Disease"/>
            <person name="Wu L."/>
            <person name="Ma J."/>
        </authorList>
    </citation>
    <scope>NUCLEOTIDE SEQUENCE [LARGE SCALE GENOMIC DNA]</scope>
    <source>
        <strain evidence="3">CCM 7427</strain>
    </source>
</reference>
<dbReference type="Proteomes" id="UP001597521">
    <property type="component" value="Unassembled WGS sequence"/>
</dbReference>
<protein>
    <submittedName>
        <fullName evidence="2">STAS domain-containing protein</fullName>
    </submittedName>
</protein>
<dbReference type="PROSITE" id="PS50801">
    <property type="entry name" value="STAS"/>
    <property type="match status" value="1"/>
</dbReference>
<name>A0ABW5QIH0_9HYPH</name>
<dbReference type="EMBL" id="JBHUNP010000001">
    <property type="protein sequence ID" value="MFD2647468.1"/>
    <property type="molecule type" value="Genomic_DNA"/>
</dbReference>
<keyword evidence="3" id="KW-1185">Reference proteome</keyword>
<dbReference type="InterPro" id="IPR036513">
    <property type="entry name" value="STAS_dom_sf"/>
</dbReference>
<feature type="domain" description="STAS" evidence="1">
    <location>
        <begin position="1"/>
        <end position="104"/>
    </location>
</feature>
<dbReference type="Pfam" id="PF13466">
    <property type="entry name" value="STAS_2"/>
    <property type="match status" value="1"/>
</dbReference>
<evidence type="ECO:0000313" key="3">
    <source>
        <dbReference type="Proteomes" id="UP001597521"/>
    </source>
</evidence>
<gene>
    <name evidence="2" type="ORF">ACFSX5_06605</name>
</gene>
<comment type="caution">
    <text evidence="2">The sequence shown here is derived from an EMBL/GenBank/DDBJ whole genome shotgun (WGS) entry which is preliminary data.</text>
</comment>
<evidence type="ECO:0000313" key="2">
    <source>
        <dbReference type="EMBL" id="MFD2647468.1"/>
    </source>
</evidence>
<evidence type="ECO:0000259" key="1">
    <source>
        <dbReference type="PROSITE" id="PS50801"/>
    </source>
</evidence>
<organism evidence="2 3">
    <name type="scientific">Devosia albogilva</name>
    <dbReference type="NCBI Taxonomy" id="429726"/>
    <lineage>
        <taxon>Bacteria</taxon>
        <taxon>Pseudomonadati</taxon>
        <taxon>Pseudomonadota</taxon>
        <taxon>Alphaproteobacteria</taxon>
        <taxon>Hyphomicrobiales</taxon>
        <taxon>Devosiaceae</taxon>
        <taxon>Devosia</taxon>
    </lineage>
</organism>
<dbReference type="InterPro" id="IPR058548">
    <property type="entry name" value="MlaB-like_STAS"/>
</dbReference>
<dbReference type="RefSeq" id="WP_386832493.1">
    <property type="nucleotide sequence ID" value="NZ_JBHUNP010000001.1"/>
</dbReference>
<dbReference type="InterPro" id="IPR002645">
    <property type="entry name" value="STAS_dom"/>
</dbReference>
<accession>A0ABW5QIH0</accession>
<dbReference type="Gene3D" id="3.30.750.24">
    <property type="entry name" value="STAS domain"/>
    <property type="match status" value="1"/>
</dbReference>
<proteinExistence type="predicted"/>